<name>A0A0N4YF59_NIPBR</name>
<keyword evidence="3" id="KW-1185">Reference proteome</keyword>
<dbReference type="WBParaSite" id="NBR_0001537601-mRNA-1">
    <property type="protein sequence ID" value="NBR_0001537601-mRNA-1"/>
    <property type="gene ID" value="NBR_0001537601"/>
</dbReference>
<evidence type="ECO:0000313" key="2">
    <source>
        <dbReference type="EMBL" id="VDL78971.1"/>
    </source>
</evidence>
<dbReference type="GO" id="GO:0000070">
    <property type="term" value="P:mitotic sister chromatid segregation"/>
    <property type="evidence" value="ECO:0007669"/>
    <property type="project" value="TreeGrafter"/>
</dbReference>
<dbReference type="InterPro" id="IPR016024">
    <property type="entry name" value="ARM-type_fold"/>
</dbReference>
<reference evidence="2 3" key="2">
    <citation type="submission" date="2018-11" db="EMBL/GenBank/DDBJ databases">
        <authorList>
            <consortium name="Pathogen Informatics"/>
        </authorList>
    </citation>
    <scope>NUCLEOTIDE SEQUENCE [LARGE SCALE GENOMIC DNA]</scope>
</reference>
<dbReference type="PANTHER" id="PTHR16199:SF4">
    <property type="entry name" value="CONDENSIN-2 COMPLEX SUBUNIT G2"/>
    <property type="match status" value="1"/>
</dbReference>
<sequence length="383" mass="43701">MAGKRRTLKRSTAPLEPLLEETDSGQNSSQAAEAPLKDLQAEVEAPQFDENEKENSRADNRASLKVVSRKVVTKLEVEATKKKSVNEKVALILSDYPDLLEKACKNEKGQVLKILSLYWNFVPRDFVKQYMTVIVDTLSRDFVVGVRLAVYEGMRYIIGVPACLNAAEHALKCITLNGINDKNERVRVAAFEMLKMLKGHRYIRFFDIVPMEEVLARLQVETSESVRREIVPLIFKSFFPDRDRADLSERMRRIAFLIKHGRICALTFHRLLFPLALVTVKEAVEHIQYMTILIYRSFSKGLSADATIDGSMRLDDTIATLSGPSQEITVPDENNETWKRNEVFLECIVVMWMSMRKVITANYVFCADVFLCDLGASRSEIRH</sequence>
<dbReference type="PANTHER" id="PTHR16199">
    <property type="entry name" value="CONDENSIN-2 COMPLEX SUBUNIT G2"/>
    <property type="match status" value="1"/>
</dbReference>
<dbReference type="EMBL" id="UYSL01021711">
    <property type="protein sequence ID" value="VDL78971.1"/>
    <property type="molecule type" value="Genomic_DNA"/>
</dbReference>
<dbReference type="SUPFAM" id="SSF48371">
    <property type="entry name" value="ARM repeat"/>
    <property type="match status" value="1"/>
</dbReference>
<gene>
    <name evidence="2" type="ORF">NBR_LOCUS15377</name>
</gene>
<reference evidence="4" key="1">
    <citation type="submission" date="2017-02" db="UniProtKB">
        <authorList>
            <consortium name="WormBaseParasite"/>
        </authorList>
    </citation>
    <scope>IDENTIFICATION</scope>
</reference>
<dbReference type="GO" id="GO:0005634">
    <property type="term" value="C:nucleus"/>
    <property type="evidence" value="ECO:0007669"/>
    <property type="project" value="TreeGrafter"/>
</dbReference>
<proteinExistence type="predicted"/>
<evidence type="ECO:0000256" key="1">
    <source>
        <dbReference type="SAM" id="MobiDB-lite"/>
    </source>
</evidence>
<evidence type="ECO:0000313" key="3">
    <source>
        <dbReference type="Proteomes" id="UP000271162"/>
    </source>
</evidence>
<organism evidence="4">
    <name type="scientific">Nippostrongylus brasiliensis</name>
    <name type="common">Rat hookworm</name>
    <dbReference type="NCBI Taxonomy" id="27835"/>
    <lineage>
        <taxon>Eukaryota</taxon>
        <taxon>Metazoa</taxon>
        <taxon>Ecdysozoa</taxon>
        <taxon>Nematoda</taxon>
        <taxon>Chromadorea</taxon>
        <taxon>Rhabditida</taxon>
        <taxon>Rhabditina</taxon>
        <taxon>Rhabditomorpha</taxon>
        <taxon>Strongyloidea</taxon>
        <taxon>Heligmosomidae</taxon>
        <taxon>Nippostrongylus</taxon>
    </lineage>
</organism>
<feature type="region of interest" description="Disordered" evidence="1">
    <location>
        <begin position="1"/>
        <end position="60"/>
    </location>
</feature>
<evidence type="ECO:0000313" key="4">
    <source>
        <dbReference type="WBParaSite" id="NBR_0001537601-mRNA-1"/>
    </source>
</evidence>
<dbReference type="AlphaFoldDB" id="A0A0N4YF59"/>
<dbReference type="Proteomes" id="UP000271162">
    <property type="component" value="Unassembled WGS sequence"/>
</dbReference>
<dbReference type="GO" id="GO:0000796">
    <property type="term" value="C:condensin complex"/>
    <property type="evidence" value="ECO:0007669"/>
    <property type="project" value="TreeGrafter"/>
</dbReference>
<protein>
    <submittedName>
        <fullName evidence="4">Condensin-2 complex subunit G2 (inferred by orthology to a human protein)</fullName>
    </submittedName>
</protein>
<accession>A0A0N4YF59</accession>
<dbReference type="STRING" id="27835.A0A0N4YF59"/>